<gene>
    <name evidence="1" type="ORF">JKP88DRAFT_279680</name>
</gene>
<proteinExistence type="predicted"/>
<name>A0A836CDR9_9STRA</name>
<dbReference type="AlphaFoldDB" id="A0A836CDR9"/>
<dbReference type="Proteomes" id="UP000664859">
    <property type="component" value="Unassembled WGS sequence"/>
</dbReference>
<evidence type="ECO:0000313" key="2">
    <source>
        <dbReference type="Proteomes" id="UP000664859"/>
    </source>
</evidence>
<sequence length="82" mass="9322">MHDLNVRLLFTPTVLRCLCWVVVAVLEFVGPLREAELLLGTGCALYKRLAVAHPCYHAHRAMRYHTVAQQPAADYFAQERLS</sequence>
<protein>
    <submittedName>
        <fullName evidence="1">Uncharacterized protein</fullName>
    </submittedName>
</protein>
<accession>A0A836CDR9</accession>
<dbReference type="EMBL" id="JAFCMP010000401">
    <property type="protein sequence ID" value="KAG5180266.1"/>
    <property type="molecule type" value="Genomic_DNA"/>
</dbReference>
<evidence type="ECO:0000313" key="1">
    <source>
        <dbReference type="EMBL" id="KAG5180266.1"/>
    </source>
</evidence>
<keyword evidence="2" id="KW-1185">Reference proteome</keyword>
<reference evidence="1" key="1">
    <citation type="submission" date="2021-02" db="EMBL/GenBank/DDBJ databases">
        <title>First Annotated Genome of the Yellow-green Alga Tribonema minus.</title>
        <authorList>
            <person name="Mahan K.M."/>
        </authorList>
    </citation>
    <scope>NUCLEOTIDE SEQUENCE</scope>
    <source>
        <strain evidence="1">UTEX B ZZ1240</strain>
    </source>
</reference>
<comment type="caution">
    <text evidence="1">The sequence shown here is derived from an EMBL/GenBank/DDBJ whole genome shotgun (WGS) entry which is preliminary data.</text>
</comment>
<organism evidence="1 2">
    <name type="scientific">Tribonema minus</name>
    <dbReference type="NCBI Taxonomy" id="303371"/>
    <lineage>
        <taxon>Eukaryota</taxon>
        <taxon>Sar</taxon>
        <taxon>Stramenopiles</taxon>
        <taxon>Ochrophyta</taxon>
        <taxon>PX clade</taxon>
        <taxon>Xanthophyceae</taxon>
        <taxon>Tribonematales</taxon>
        <taxon>Tribonemataceae</taxon>
        <taxon>Tribonema</taxon>
    </lineage>
</organism>